<reference evidence="1 2" key="1">
    <citation type="submission" date="2023-10" db="EMBL/GenBank/DDBJ databases">
        <title>Chromosome-scale genome assembly provides insights into flower coloration mechanisms of Canna indica.</title>
        <authorList>
            <person name="Li C."/>
        </authorList>
    </citation>
    <scope>NUCLEOTIDE SEQUENCE [LARGE SCALE GENOMIC DNA]</scope>
    <source>
        <tissue evidence="1">Flower</tissue>
    </source>
</reference>
<keyword evidence="2" id="KW-1185">Reference proteome</keyword>
<sequence>MHLWVISLELNFFLNLWVKIHNLPLEFWSASVIRKIIGRLGKPLYMDKHTTTKSRIGYARICIEMEIGVGLVDSPTFTVRNEKYEIQLEYEWKPSRCTRYSIFGHTDNKRPSLAKKMTSLWVPKKLNTNNNQMVYHNGIIPSCNGPK</sequence>
<protein>
    <recommendedName>
        <fullName evidence="3">DUF4283 domain-containing protein</fullName>
    </recommendedName>
</protein>
<evidence type="ECO:0000313" key="2">
    <source>
        <dbReference type="Proteomes" id="UP001327560"/>
    </source>
</evidence>
<dbReference type="PANTHER" id="PTHR31286">
    <property type="entry name" value="GLYCINE-RICH CELL WALL STRUCTURAL PROTEIN 1.8-LIKE"/>
    <property type="match status" value="1"/>
</dbReference>
<proteinExistence type="predicted"/>
<name>A0AAQ3K8U3_9LILI</name>
<evidence type="ECO:0008006" key="3">
    <source>
        <dbReference type="Google" id="ProtNLM"/>
    </source>
</evidence>
<dbReference type="EMBL" id="CP136893">
    <property type="protein sequence ID" value="WOL04278.1"/>
    <property type="molecule type" value="Genomic_DNA"/>
</dbReference>
<accession>A0AAQ3K8U3</accession>
<evidence type="ECO:0000313" key="1">
    <source>
        <dbReference type="EMBL" id="WOL04278.1"/>
    </source>
</evidence>
<gene>
    <name evidence="1" type="ORF">Cni_G12999</name>
</gene>
<organism evidence="1 2">
    <name type="scientific">Canna indica</name>
    <name type="common">Indian-shot</name>
    <dbReference type="NCBI Taxonomy" id="4628"/>
    <lineage>
        <taxon>Eukaryota</taxon>
        <taxon>Viridiplantae</taxon>
        <taxon>Streptophyta</taxon>
        <taxon>Embryophyta</taxon>
        <taxon>Tracheophyta</taxon>
        <taxon>Spermatophyta</taxon>
        <taxon>Magnoliopsida</taxon>
        <taxon>Liliopsida</taxon>
        <taxon>Zingiberales</taxon>
        <taxon>Cannaceae</taxon>
        <taxon>Canna</taxon>
    </lineage>
</organism>
<dbReference type="InterPro" id="IPR040256">
    <property type="entry name" value="At4g02000-like"/>
</dbReference>
<dbReference type="Proteomes" id="UP001327560">
    <property type="component" value="Chromosome 4"/>
</dbReference>
<dbReference type="AlphaFoldDB" id="A0AAQ3K8U3"/>
<dbReference type="PANTHER" id="PTHR31286:SF180">
    <property type="entry name" value="OS10G0362600 PROTEIN"/>
    <property type="match status" value="1"/>
</dbReference>